<evidence type="ECO:0000313" key="14">
    <source>
        <dbReference type="EMBL" id="GAA3202334.1"/>
    </source>
</evidence>
<evidence type="ECO:0000256" key="2">
    <source>
        <dbReference type="ARBA" id="ARBA00004236"/>
    </source>
</evidence>
<keyword evidence="7 14" id="KW-0418">Kinase</keyword>
<dbReference type="Pfam" id="PF00512">
    <property type="entry name" value="HisKA"/>
    <property type="match status" value="1"/>
</dbReference>
<dbReference type="Gene3D" id="1.10.287.130">
    <property type="match status" value="1"/>
</dbReference>
<evidence type="ECO:0000256" key="7">
    <source>
        <dbReference type="ARBA" id="ARBA00022777"/>
    </source>
</evidence>
<organism evidence="14 15">
    <name type="scientific">Actinocorallia longicatena</name>
    <dbReference type="NCBI Taxonomy" id="111803"/>
    <lineage>
        <taxon>Bacteria</taxon>
        <taxon>Bacillati</taxon>
        <taxon>Actinomycetota</taxon>
        <taxon>Actinomycetes</taxon>
        <taxon>Streptosporangiales</taxon>
        <taxon>Thermomonosporaceae</taxon>
        <taxon>Actinocorallia</taxon>
    </lineage>
</organism>
<evidence type="ECO:0000313" key="15">
    <source>
        <dbReference type="Proteomes" id="UP001501237"/>
    </source>
</evidence>
<dbReference type="InterPro" id="IPR004358">
    <property type="entry name" value="Sig_transdc_His_kin-like_C"/>
</dbReference>
<dbReference type="InterPro" id="IPR005467">
    <property type="entry name" value="His_kinase_dom"/>
</dbReference>
<dbReference type="SUPFAM" id="SSF47384">
    <property type="entry name" value="Homodimeric domain of signal transducing histidine kinase"/>
    <property type="match status" value="1"/>
</dbReference>
<evidence type="ECO:0000256" key="5">
    <source>
        <dbReference type="ARBA" id="ARBA00022679"/>
    </source>
</evidence>
<dbReference type="InterPro" id="IPR036097">
    <property type="entry name" value="HisK_dim/P_sf"/>
</dbReference>
<dbReference type="GO" id="GO:0016301">
    <property type="term" value="F:kinase activity"/>
    <property type="evidence" value="ECO:0007669"/>
    <property type="project" value="UniProtKB-KW"/>
</dbReference>
<evidence type="ECO:0000256" key="4">
    <source>
        <dbReference type="ARBA" id="ARBA00022553"/>
    </source>
</evidence>
<evidence type="ECO:0000256" key="6">
    <source>
        <dbReference type="ARBA" id="ARBA00022692"/>
    </source>
</evidence>
<dbReference type="InterPro" id="IPR003661">
    <property type="entry name" value="HisK_dim/P_dom"/>
</dbReference>
<evidence type="ECO:0000259" key="12">
    <source>
        <dbReference type="PROSITE" id="PS50109"/>
    </source>
</evidence>
<dbReference type="PANTHER" id="PTHR45436">
    <property type="entry name" value="SENSOR HISTIDINE KINASE YKOH"/>
    <property type="match status" value="1"/>
</dbReference>
<dbReference type="Proteomes" id="UP001501237">
    <property type="component" value="Unassembled WGS sequence"/>
</dbReference>
<dbReference type="Pfam" id="PF02518">
    <property type="entry name" value="HATPase_c"/>
    <property type="match status" value="1"/>
</dbReference>
<keyword evidence="4" id="KW-0597">Phosphoprotein</keyword>
<accession>A0ABP6Q3Y0</accession>
<dbReference type="InterPro" id="IPR050428">
    <property type="entry name" value="TCS_sensor_his_kinase"/>
</dbReference>
<dbReference type="Gene3D" id="6.10.340.10">
    <property type="match status" value="1"/>
</dbReference>
<dbReference type="SUPFAM" id="SSF55874">
    <property type="entry name" value="ATPase domain of HSP90 chaperone/DNA topoisomerase II/histidine kinase"/>
    <property type="match status" value="1"/>
</dbReference>
<dbReference type="PRINTS" id="PR00344">
    <property type="entry name" value="BCTRLSENSOR"/>
</dbReference>
<dbReference type="PANTHER" id="PTHR45436:SF5">
    <property type="entry name" value="SENSOR HISTIDINE KINASE TRCS"/>
    <property type="match status" value="1"/>
</dbReference>
<evidence type="ECO:0000256" key="3">
    <source>
        <dbReference type="ARBA" id="ARBA00012438"/>
    </source>
</evidence>
<dbReference type="EC" id="2.7.13.3" evidence="3"/>
<protein>
    <recommendedName>
        <fullName evidence="3">histidine kinase</fullName>
        <ecNumber evidence="3">2.7.13.3</ecNumber>
    </recommendedName>
</protein>
<reference evidence="15" key="1">
    <citation type="journal article" date="2019" name="Int. J. Syst. Evol. Microbiol.">
        <title>The Global Catalogue of Microorganisms (GCM) 10K type strain sequencing project: providing services to taxonomists for standard genome sequencing and annotation.</title>
        <authorList>
            <consortium name="The Broad Institute Genomics Platform"/>
            <consortium name="The Broad Institute Genome Sequencing Center for Infectious Disease"/>
            <person name="Wu L."/>
            <person name="Ma J."/>
        </authorList>
    </citation>
    <scope>NUCLEOTIDE SEQUENCE [LARGE SCALE GENOMIC DNA]</scope>
    <source>
        <strain evidence="15">JCM 9377</strain>
    </source>
</reference>
<dbReference type="InterPro" id="IPR003660">
    <property type="entry name" value="HAMP_dom"/>
</dbReference>
<evidence type="ECO:0000259" key="13">
    <source>
        <dbReference type="PROSITE" id="PS50885"/>
    </source>
</evidence>
<dbReference type="InterPro" id="IPR003594">
    <property type="entry name" value="HATPase_dom"/>
</dbReference>
<comment type="caution">
    <text evidence="14">The sequence shown here is derived from an EMBL/GenBank/DDBJ whole genome shotgun (WGS) entry which is preliminary data.</text>
</comment>
<dbReference type="PROSITE" id="PS50885">
    <property type="entry name" value="HAMP"/>
    <property type="match status" value="1"/>
</dbReference>
<dbReference type="SUPFAM" id="SSF158472">
    <property type="entry name" value="HAMP domain-like"/>
    <property type="match status" value="1"/>
</dbReference>
<keyword evidence="9" id="KW-0902">Two-component regulatory system</keyword>
<dbReference type="InterPro" id="IPR036890">
    <property type="entry name" value="HATPase_C_sf"/>
</dbReference>
<gene>
    <name evidence="14" type="ORF">GCM10010468_15940</name>
</gene>
<keyword evidence="5" id="KW-0808">Transferase</keyword>
<feature type="domain" description="HAMP" evidence="13">
    <location>
        <begin position="190"/>
        <end position="242"/>
    </location>
</feature>
<dbReference type="CDD" id="cd00082">
    <property type="entry name" value="HisKA"/>
    <property type="match status" value="1"/>
</dbReference>
<feature type="domain" description="Histidine kinase" evidence="12">
    <location>
        <begin position="257"/>
        <end position="466"/>
    </location>
</feature>
<keyword evidence="8 11" id="KW-1133">Transmembrane helix</keyword>
<evidence type="ECO:0000256" key="9">
    <source>
        <dbReference type="ARBA" id="ARBA00023012"/>
    </source>
</evidence>
<keyword evidence="10 11" id="KW-0472">Membrane</keyword>
<sequence length="468" mass="49728">MTGGLRFRLLAAFGALALFTTVATAGIGYLQARRIMLTRVQNSTAVQVRASLDRMAPQIPYPPDQAALTAITRALDDRDTQVAAVFRDLRAETAPGVLERVPVEMRERATWRGLAFQRFELAGTPHLAVGVSVDAWMSGEIGYRPSGLQVFVIKGLLAEETDIENMADSALRIVLVALALAVVLALVAARQVLRPVRELDRTARRMAGGDLRARLDVRGSDELARLAGTFNETAAALEETVTRLSDREAAARRFAADVSHELRTPVAAMTAVTEVLEEEAQNASADLAHAARTVGEETRNLARLVDDLIEISRFDAGVAALTPDSVDVAEAVAGCLRARGWTGRVETDLPAGIRARLDPRRFDVIIANLVGNAAKHGAPPVEVRASVSGGEIVVEVRDHGPGLPPGLDEEVFGRFVKADAARTRSEGSGLGLAIALENARLHGGTITASGAEGGGALFTVRLPVGEVT</sequence>
<evidence type="ECO:0000256" key="1">
    <source>
        <dbReference type="ARBA" id="ARBA00000085"/>
    </source>
</evidence>
<proteinExistence type="predicted"/>
<dbReference type="SMART" id="SM00387">
    <property type="entry name" value="HATPase_c"/>
    <property type="match status" value="1"/>
</dbReference>
<comment type="catalytic activity">
    <reaction evidence="1">
        <text>ATP + protein L-histidine = ADP + protein N-phospho-L-histidine.</text>
        <dbReference type="EC" id="2.7.13.3"/>
    </reaction>
</comment>
<dbReference type="Pfam" id="PF00672">
    <property type="entry name" value="HAMP"/>
    <property type="match status" value="1"/>
</dbReference>
<evidence type="ECO:0000256" key="8">
    <source>
        <dbReference type="ARBA" id="ARBA00022989"/>
    </source>
</evidence>
<dbReference type="CDD" id="cd00075">
    <property type="entry name" value="HATPase"/>
    <property type="match status" value="1"/>
</dbReference>
<dbReference type="EMBL" id="BAAAUV010000003">
    <property type="protein sequence ID" value="GAA3202334.1"/>
    <property type="molecule type" value="Genomic_DNA"/>
</dbReference>
<dbReference type="SMART" id="SM00304">
    <property type="entry name" value="HAMP"/>
    <property type="match status" value="1"/>
</dbReference>
<comment type="subcellular location">
    <subcellularLocation>
        <location evidence="2">Cell membrane</location>
    </subcellularLocation>
</comment>
<evidence type="ECO:0000256" key="11">
    <source>
        <dbReference type="SAM" id="Phobius"/>
    </source>
</evidence>
<keyword evidence="15" id="KW-1185">Reference proteome</keyword>
<evidence type="ECO:0000256" key="10">
    <source>
        <dbReference type="ARBA" id="ARBA00023136"/>
    </source>
</evidence>
<dbReference type="Gene3D" id="3.30.565.10">
    <property type="entry name" value="Histidine kinase-like ATPase, C-terminal domain"/>
    <property type="match status" value="1"/>
</dbReference>
<dbReference type="CDD" id="cd06225">
    <property type="entry name" value="HAMP"/>
    <property type="match status" value="1"/>
</dbReference>
<dbReference type="SMART" id="SM00388">
    <property type="entry name" value="HisKA"/>
    <property type="match status" value="1"/>
</dbReference>
<dbReference type="RefSeq" id="WP_344824002.1">
    <property type="nucleotide sequence ID" value="NZ_BAAAUV010000003.1"/>
</dbReference>
<dbReference type="PROSITE" id="PS50109">
    <property type="entry name" value="HIS_KIN"/>
    <property type="match status" value="1"/>
</dbReference>
<name>A0ABP6Q3Y0_9ACTN</name>
<feature type="transmembrane region" description="Helical" evidence="11">
    <location>
        <begin position="170"/>
        <end position="189"/>
    </location>
</feature>
<keyword evidence="6 11" id="KW-0812">Transmembrane</keyword>